<proteinExistence type="inferred from homology"/>
<evidence type="ECO:0000256" key="3">
    <source>
        <dbReference type="ARBA" id="ARBA00022679"/>
    </source>
</evidence>
<sequence>MALTKELIVVGIPTVDPSKLEGRWHPRFALFLRNLVIPSGFTVRFITKWNGSLPDARESIMKRALELGARYLFLLDDNVLAPVQVLDHFLATLLTTKQSAAITTTLNNYSCVLFNMDCVGKLQEPWLNNDLLYSRIQCATDGFVFIDDKVVCELVNETVKEKEEKPLVDVIKPRQVTIPEPVTIVIPCWKADSQLLKCLAAIYQNTDYPFKLVIVGNNLDEDSYKTLNGFPNIQVIVNDESFGWATSINQGIEVSKTNLICLLSCGAIVSKGWLSKLVCELVQDVGAVVPTTNNFSGLQNVLRNTGNMLPEETDLVSCVCLLTTKQVLSAVGLMDESFSMLSSGDDFDFMLRLGRAGYKKLIVREVFVPTTNGYDNKGSVAYRRNQKAWVKSGINSLLRKHGQDVVKEFLPSLNLEVE</sequence>
<dbReference type="PANTHER" id="PTHR43179">
    <property type="entry name" value="RHAMNOSYLTRANSFERASE WBBL"/>
    <property type="match status" value="1"/>
</dbReference>
<dbReference type="AlphaFoldDB" id="A0A6M3KB38"/>
<keyword evidence="2" id="KW-0328">Glycosyltransferase</keyword>
<comment type="similarity">
    <text evidence="1">Belongs to the glycosyltransferase 2 family.</text>
</comment>
<keyword evidence="3 5" id="KW-0808">Transferase</keyword>
<evidence type="ECO:0000256" key="1">
    <source>
        <dbReference type="ARBA" id="ARBA00006739"/>
    </source>
</evidence>
<dbReference type="Gene3D" id="3.90.550.10">
    <property type="entry name" value="Spore Coat Polysaccharide Biosynthesis Protein SpsA, Chain A"/>
    <property type="match status" value="1"/>
</dbReference>
<dbReference type="EMBL" id="MT142366">
    <property type="protein sequence ID" value="QJA79082.1"/>
    <property type="molecule type" value="Genomic_DNA"/>
</dbReference>
<accession>A0A6M3KB38</accession>
<evidence type="ECO:0000256" key="2">
    <source>
        <dbReference type="ARBA" id="ARBA00022676"/>
    </source>
</evidence>
<dbReference type="Pfam" id="PF00535">
    <property type="entry name" value="Glycos_transf_2"/>
    <property type="match status" value="1"/>
</dbReference>
<reference evidence="5" key="1">
    <citation type="submission" date="2020-03" db="EMBL/GenBank/DDBJ databases">
        <title>The deep terrestrial virosphere.</title>
        <authorList>
            <person name="Holmfeldt K."/>
            <person name="Nilsson E."/>
            <person name="Simone D."/>
            <person name="Lopez-Fernandez M."/>
            <person name="Wu X."/>
            <person name="de Brujin I."/>
            <person name="Lundin D."/>
            <person name="Andersson A."/>
            <person name="Bertilsson S."/>
            <person name="Dopson M."/>
        </authorList>
    </citation>
    <scope>NUCLEOTIDE SEQUENCE</scope>
    <source>
        <strain evidence="5">MM415A00945</strain>
    </source>
</reference>
<evidence type="ECO:0000259" key="4">
    <source>
        <dbReference type="Pfam" id="PF00535"/>
    </source>
</evidence>
<dbReference type="SUPFAM" id="SSF53448">
    <property type="entry name" value="Nucleotide-diphospho-sugar transferases"/>
    <property type="match status" value="1"/>
</dbReference>
<dbReference type="InterPro" id="IPR029044">
    <property type="entry name" value="Nucleotide-diphossugar_trans"/>
</dbReference>
<organism evidence="5">
    <name type="scientific">viral metagenome</name>
    <dbReference type="NCBI Taxonomy" id="1070528"/>
    <lineage>
        <taxon>unclassified sequences</taxon>
        <taxon>metagenomes</taxon>
        <taxon>organismal metagenomes</taxon>
    </lineage>
</organism>
<feature type="domain" description="Glycosyltransferase 2-like" evidence="4">
    <location>
        <begin position="183"/>
        <end position="297"/>
    </location>
</feature>
<gene>
    <name evidence="5" type="ORF">MM415A00945_0007</name>
</gene>
<name>A0A6M3KB38_9ZZZZ</name>
<evidence type="ECO:0000313" key="5">
    <source>
        <dbReference type="EMBL" id="QJA79082.1"/>
    </source>
</evidence>
<dbReference type="GO" id="GO:0016757">
    <property type="term" value="F:glycosyltransferase activity"/>
    <property type="evidence" value="ECO:0007669"/>
    <property type="project" value="UniProtKB-KW"/>
</dbReference>
<dbReference type="InterPro" id="IPR001173">
    <property type="entry name" value="Glyco_trans_2-like"/>
</dbReference>
<protein>
    <submittedName>
        <fullName evidence="5">Putative glycosyltransferase</fullName>
    </submittedName>
</protein>
<dbReference type="PANTHER" id="PTHR43179:SF12">
    <property type="entry name" value="GALACTOFURANOSYLTRANSFERASE GLFT2"/>
    <property type="match status" value="1"/>
</dbReference>